<organism evidence="1 2">
    <name type="scientific">Holdemania filiformis</name>
    <dbReference type="NCBI Taxonomy" id="61171"/>
    <lineage>
        <taxon>Bacteria</taxon>
        <taxon>Bacillati</taxon>
        <taxon>Bacillota</taxon>
        <taxon>Erysipelotrichia</taxon>
        <taxon>Erysipelotrichales</taxon>
        <taxon>Erysipelotrichaceae</taxon>
        <taxon>Holdemania</taxon>
    </lineage>
</organism>
<name>A0A412FE06_9FIRM</name>
<proteinExistence type="predicted"/>
<dbReference type="RefSeq" id="WP_147336723.1">
    <property type="nucleotide sequence ID" value="NZ_CABJCV010000045.1"/>
</dbReference>
<dbReference type="AlphaFoldDB" id="A0A412FE06"/>
<dbReference type="Proteomes" id="UP000284178">
    <property type="component" value="Unassembled WGS sequence"/>
</dbReference>
<protein>
    <recommendedName>
        <fullName evidence="3">Rpn family recombination-promoting nuclease/putative transposase</fullName>
    </recommendedName>
</protein>
<evidence type="ECO:0008006" key="3">
    <source>
        <dbReference type="Google" id="ProtNLM"/>
    </source>
</evidence>
<gene>
    <name evidence="1" type="ORF">DWY25_17550</name>
</gene>
<dbReference type="GeneID" id="83017199"/>
<accession>A0A412FE06</accession>
<feature type="non-terminal residue" evidence="1">
    <location>
        <position position="231"/>
    </location>
</feature>
<keyword evidence="2" id="KW-1185">Reference proteome</keyword>
<evidence type="ECO:0000313" key="1">
    <source>
        <dbReference type="EMBL" id="RGR66431.1"/>
    </source>
</evidence>
<evidence type="ECO:0000313" key="2">
    <source>
        <dbReference type="Proteomes" id="UP000284178"/>
    </source>
</evidence>
<reference evidence="1 2" key="1">
    <citation type="submission" date="2018-08" db="EMBL/GenBank/DDBJ databases">
        <title>A genome reference for cultivated species of the human gut microbiota.</title>
        <authorList>
            <person name="Zou Y."/>
            <person name="Xue W."/>
            <person name="Luo G."/>
        </authorList>
    </citation>
    <scope>NUCLEOTIDE SEQUENCE [LARGE SCALE GENOMIC DNA]</scope>
    <source>
        <strain evidence="1 2">AF24-29</strain>
    </source>
</reference>
<dbReference type="EMBL" id="QRUP01000045">
    <property type="protein sequence ID" value="RGR66431.1"/>
    <property type="molecule type" value="Genomic_DNA"/>
</dbReference>
<comment type="caution">
    <text evidence="1">The sequence shown here is derived from an EMBL/GenBank/DDBJ whole genome shotgun (WGS) entry which is preliminary data.</text>
</comment>
<dbReference type="Pfam" id="PF12784">
    <property type="entry name" value="PDDEXK_2"/>
    <property type="match status" value="1"/>
</dbReference>
<sequence length="231" mass="26708">MIKEACQVHEDQARYSPLLGYTEKAGREEGNQIVRLQPAISKSSILTDWIIKAILGNPEDTEALAGFLTEWKYCPIRSITVEAQEARVDHADQKAIRFDIHGTINNEIFFVIESQRHGDFKTIMKRMQYYLARLLAGQKLRGKEYGQMKAAWLILIADYPFFPRPGLIADETEMSLKTMQMPLTQMTHLSIMETGRTEYLREKAIQKLSGLERWAILYGNLADPEKREWIR</sequence>